<dbReference type="EMBL" id="GBRH01228563">
    <property type="protein sequence ID" value="JAD69332.1"/>
    <property type="molecule type" value="Transcribed_RNA"/>
</dbReference>
<organism evidence="1">
    <name type="scientific">Arundo donax</name>
    <name type="common">Giant reed</name>
    <name type="synonym">Donax arundinaceus</name>
    <dbReference type="NCBI Taxonomy" id="35708"/>
    <lineage>
        <taxon>Eukaryota</taxon>
        <taxon>Viridiplantae</taxon>
        <taxon>Streptophyta</taxon>
        <taxon>Embryophyta</taxon>
        <taxon>Tracheophyta</taxon>
        <taxon>Spermatophyta</taxon>
        <taxon>Magnoliopsida</taxon>
        <taxon>Liliopsida</taxon>
        <taxon>Poales</taxon>
        <taxon>Poaceae</taxon>
        <taxon>PACMAD clade</taxon>
        <taxon>Arundinoideae</taxon>
        <taxon>Arundineae</taxon>
        <taxon>Arundo</taxon>
    </lineage>
</organism>
<evidence type="ECO:0000313" key="1">
    <source>
        <dbReference type="EMBL" id="JAD69332.1"/>
    </source>
</evidence>
<sequence length="52" mass="6332">MLYRNKISPRPQTAFSKERLSIIQYLNILKIKMPTFKAKVKQEQNVLYRYNK</sequence>
<dbReference type="AlphaFoldDB" id="A0A0A9CCU2"/>
<protein>
    <submittedName>
        <fullName evidence="1">Uncharacterized protein</fullName>
    </submittedName>
</protein>
<proteinExistence type="predicted"/>
<reference evidence="1" key="2">
    <citation type="journal article" date="2015" name="Data Brief">
        <title>Shoot transcriptome of the giant reed, Arundo donax.</title>
        <authorList>
            <person name="Barrero R.A."/>
            <person name="Guerrero F.D."/>
            <person name="Moolhuijzen P."/>
            <person name="Goolsby J.A."/>
            <person name="Tidwell J."/>
            <person name="Bellgard S.E."/>
            <person name="Bellgard M.I."/>
        </authorList>
    </citation>
    <scope>NUCLEOTIDE SEQUENCE</scope>
    <source>
        <tissue evidence="1">Shoot tissue taken approximately 20 cm above the soil surface</tissue>
    </source>
</reference>
<reference evidence="1" key="1">
    <citation type="submission" date="2014-09" db="EMBL/GenBank/DDBJ databases">
        <authorList>
            <person name="Magalhaes I.L.F."/>
            <person name="Oliveira U."/>
            <person name="Santos F.R."/>
            <person name="Vidigal T.H.D.A."/>
            <person name="Brescovit A.D."/>
            <person name="Santos A.J."/>
        </authorList>
    </citation>
    <scope>NUCLEOTIDE SEQUENCE</scope>
    <source>
        <tissue evidence="1">Shoot tissue taken approximately 20 cm above the soil surface</tissue>
    </source>
</reference>
<name>A0A0A9CCU2_ARUDO</name>
<accession>A0A0A9CCU2</accession>